<evidence type="ECO:0000313" key="3">
    <source>
        <dbReference type="Proteomes" id="UP000001542"/>
    </source>
</evidence>
<feature type="coiled-coil region" evidence="1">
    <location>
        <begin position="34"/>
        <end position="61"/>
    </location>
</feature>
<evidence type="ECO:0000256" key="1">
    <source>
        <dbReference type="SAM" id="Coils"/>
    </source>
</evidence>
<dbReference type="SMR" id="A2DEX6"/>
<dbReference type="RefSeq" id="XP_001581954.1">
    <property type="nucleotide sequence ID" value="XM_001581904.1"/>
</dbReference>
<evidence type="ECO:0000313" key="2">
    <source>
        <dbReference type="EMBL" id="EAY20968.1"/>
    </source>
</evidence>
<protein>
    <submittedName>
        <fullName evidence="2">Uncharacterized protein</fullName>
    </submittedName>
</protein>
<dbReference type="VEuPathDB" id="TrichDB:TVAG_172250"/>
<dbReference type="KEGG" id="tva:5466515"/>
<keyword evidence="1" id="KW-0175">Coiled coil</keyword>
<reference evidence="2" key="2">
    <citation type="journal article" date="2007" name="Science">
        <title>Draft genome sequence of the sexually transmitted pathogen Trichomonas vaginalis.</title>
        <authorList>
            <person name="Carlton J.M."/>
            <person name="Hirt R.P."/>
            <person name="Silva J.C."/>
            <person name="Delcher A.L."/>
            <person name="Schatz M."/>
            <person name="Zhao Q."/>
            <person name="Wortman J.R."/>
            <person name="Bidwell S.L."/>
            <person name="Alsmark U.C.M."/>
            <person name="Besteiro S."/>
            <person name="Sicheritz-Ponten T."/>
            <person name="Noel C.J."/>
            <person name="Dacks J.B."/>
            <person name="Foster P.G."/>
            <person name="Simillion C."/>
            <person name="Van de Peer Y."/>
            <person name="Miranda-Saavedra D."/>
            <person name="Barton G.J."/>
            <person name="Westrop G.D."/>
            <person name="Mueller S."/>
            <person name="Dessi D."/>
            <person name="Fiori P.L."/>
            <person name="Ren Q."/>
            <person name="Paulsen I."/>
            <person name="Zhang H."/>
            <person name="Bastida-Corcuera F.D."/>
            <person name="Simoes-Barbosa A."/>
            <person name="Brown M.T."/>
            <person name="Hayes R.D."/>
            <person name="Mukherjee M."/>
            <person name="Okumura C.Y."/>
            <person name="Schneider R."/>
            <person name="Smith A.J."/>
            <person name="Vanacova S."/>
            <person name="Villalvazo M."/>
            <person name="Haas B.J."/>
            <person name="Pertea M."/>
            <person name="Feldblyum T.V."/>
            <person name="Utterback T.R."/>
            <person name="Shu C.L."/>
            <person name="Osoegawa K."/>
            <person name="de Jong P.J."/>
            <person name="Hrdy I."/>
            <person name="Horvathova L."/>
            <person name="Zubacova Z."/>
            <person name="Dolezal P."/>
            <person name="Malik S.B."/>
            <person name="Logsdon J.M. Jr."/>
            <person name="Henze K."/>
            <person name="Gupta A."/>
            <person name="Wang C.C."/>
            <person name="Dunne R.L."/>
            <person name="Upcroft J.A."/>
            <person name="Upcroft P."/>
            <person name="White O."/>
            <person name="Salzberg S.L."/>
            <person name="Tang P."/>
            <person name="Chiu C.-H."/>
            <person name="Lee Y.-S."/>
            <person name="Embley T.M."/>
            <person name="Coombs G.H."/>
            <person name="Mottram J.C."/>
            <person name="Tachezy J."/>
            <person name="Fraser-Liggett C.M."/>
            <person name="Johnson P.J."/>
        </authorList>
    </citation>
    <scope>NUCLEOTIDE SEQUENCE [LARGE SCALE GENOMIC DNA]</scope>
    <source>
        <strain evidence="2">G3</strain>
    </source>
</reference>
<organism evidence="2 3">
    <name type="scientific">Trichomonas vaginalis (strain ATCC PRA-98 / G3)</name>
    <dbReference type="NCBI Taxonomy" id="412133"/>
    <lineage>
        <taxon>Eukaryota</taxon>
        <taxon>Metamonada</taxon>
        <taxon>Parabasalia</taxon>
        <taxon>Trichomonadida</taxon>
        <taxon>Trichomonadidae</taxon>
        <taxon>Trichomonas</taxon>
    </lineage>
</organism>
<dbReference type="InParanoid" id="A2DEX6"/>
<sequence length="90" mass="10667">MSIELNPVDEQFEDVDNEIMNDFTNLRSEYQKILEKTNESRASIIEQLAKMEERLISKQEKYKVWVAMIEKAEKENKSKSSKPKNRDKLS</sequence>
<proteinExistence type="predicted"/>
<gene>
    <name evidence="2" type="ORF">TVAG_172250</name>
</gene>
<name>A2DEX6_TRIV3</name>
<keyword evidence="3" id="KW-1185">Reference proteome</keyword>
<dbReference type="VEuPathDB" id="TrichDB:TVAGG3_0530790"/>
<dbReference type="Proteomes" id="UP000001542">
    <property type="component" value="Unassembled WGS sequence"/>
</dbReference>
<reference evidence="2" key="1">
    <citation type="submission" date="2006-10" db="EMBL/GenBank/DDBJ databases">
        <authorList>
            <person name="Amadeo P."/>
            <person name="Zhao Q."/>
            <person name="Wortman J."/>
            <person name="Fraser-Liggett C."/>
            <person name="Carlton J."/>
        </authorList>
    </citation>
    <scope>NUCLEOTIDE SEQUENCE</scope>
    <source>
        <strain evidence="2">G3</strain>
    </source>
</reference>
<dbReference type="AlphaFoldDB" id="A2DEX6"/>
<accession>A2DEX6</accession>
<dbReference type="EMBL" id="DS113193">
    <property type="protein sequence ID" value="EAY20968.1"/>
    <property type="molecule type" value="Genomic_DNA"/>
</dbReference>